<evidence type="ECO:0000313" key="1">
    <source>
        <dbReference type="EMBL" id="KAI4298266.1"/>
    </source>
</evidence>
<organism evidence="1 2">
    <name type="scientific">Bauhinia variegata</name>
    <name type="common">Purple orchid tree</name>
    <name type="synonym">Phanera variegata</name>
    <dbReference type="NCBI Taxonomy" id="167791"/>
    <lineage>
        <taxon>Eukaryota</taxon>
        <taxon>Viridiplantae</taxon>
        <taxon>Streptophyta</taxon>
        <taxon>Embryophyta</taxon>
        <taxon>Tracheophyta</taxon>
        <taxon>Spermatophyta</taxon>
        <taxon>Magnoliopsida</taxon>
        <taxon>eudicotyledons</taxon>
        <taxon>Gunneridae</taxon>
        <taxon>Pentapetalae</taxon>
        <taxon>rosids</taxon>
        <taxon>fabids</taxon>
        <taxon>Fabales</taxon>
        <taxon>Fabaceae</taxon>
        <taxon>Cercidoideae</taxon>
        <taxon>Cercideae</taxon>
        <taxon>Bauhiniinae</taxon>
        <taxon>Bauhinia</taxon>
    </lineage>
</organism>
<sequence length="126" mass="14337">MAKFFFTTLFFLILFISHSSSSSHEIQPQKPSDSNASPSHCQVFYLKNTNNPFSAQEHVKKRKTKRHSTKKQGQRPEKQMLKNNLNSRTFTVMLPKGFAPPSGSSPCHNEHPTSPRFHCHLSATKP</sequence>
<gene>
    <name evidence="1" type="ORF">L6164_031844</name>
</gene>
<comment type="caution">
    <text evidence="1">The sequence shown here is derived from an EMBL/GenBank/DDBJ whole genome shotgun (WGS) entry which is preliminary data.</text>
</comment>
<protein>
    <submittedName>
        <fullName evidence="1">Uncharacterized protein</fullName>
    </submittedName>
</protein>
<name>A0ACB9KLZ3_BAUVA</name>
<accession>A0ACB9KLZ3</accession>
<dbReference type="Proteomes" id="UP000828941">
    <property type="component" value="Chromosome 13"/>
</dbReference>
<proteinExistence type="predicted"/>
<dbReference type="EMBL" id="CM039438">
    <property type="protein sequence ID" value="KAI4298266.1"/>
    <property type="molecule type" value="Genomic_DNA"/>
</dbReference>
<keyword evidence="2" id="KW-1185">Reference proteome</keyword>
<evidence type="ECO:0000313" key="2">
    <source>
        <dbReference type="Proteomes" id="UP000828941"/>
    </source>
</evidence>
<reference evidence="1 2" key="1">
    <citation type="journal article" date="2022" name="DNA Res.">
        <title>Chromosomal-level genome assembly of the orchid tree Bauhinia variegata (Leguminosae; Cercidoideae) supports the allotetraploid origin hypothesis of Bauhinia.</title>
        <authorList>
            <person name="Zhong Y."/>
            <person name="Chen Y."/>
            <person name="Zheng D."/>
            <person name="Pang J."/>
            <person name="Liu Y."/>
            <person name="Luo S."/>
            <person name="Meng S."/>
            <person name="Qian L."/>
            <person name="Wei D."/>
            <person name="Dai S."/>
            <person name="Zhou R."/>
        </authorList>
    </citation>
    <scope>NUCLEOTIDE SEQUENCE [LARGE SCALE GENOMIC DNA]</scope>
    <source>
        <strain evidence="1">BV-YZ2020</strain>
    </source>
</reference>